<evidence type="ECO:0000259" key="7">
    <source>
        <dbReference type="PROSITE" id="PS51999"/>
    </source>
</evidence>
<gene>
    <name evidence="8" type="ORF">M0R45_035947</name>
</gene>
<evidence type="ECO:0000256" key="5">
    <source>
        <dbReference type="SAM" id="Coils"/>
    </source>
</evidence>
<dbReference type="InterPro" id="IPR010666">
    <property type="entry name" value="Znf_GRF"/>
</dbReference>
<protein>
    <recommendedName>
        <fullName evidence="7">GRF-type domain-containing protein</fullName>
    </recommendedName>
</protein>
<evidence type="ECO:0000256" key="4">
    <source>
        <dbReference type="PROSITE-ProRule" id="PRU01343"/>
    </source>
</evidence>
<name>A0AAW1VYB7_RUBAR</name>
<dbReference type="Pfam" id="PF06839">
    <property type="entry name" value="Zn_ribbon_GRF"/>
    <property type="match status" value="1"/>
</dbReference>
<keyword evidence="5" id="KW-0175">Coiled coil</keyword>
<dbReference type="EMBL" id="JBEDUW010000007">
    <property type="protein sequence ID" value="KAK9912072.1"/>
    <property type="molecule type" value="Genomic_DNA"/>
</dbReference>
<feature type="domain" description="GRF-type" evidence="7">
    <location>
        <begin position="12"/>
        <end position="54"/>
    </location>
</feature>
<dbReference type="PROSITE" id="PS51999">
    <property type="entry name" value="ZF_GRF"/>
    <property type="match status" value="1"/>
</dbReference>
<keyword evidence="6" id="KW-0472">Membrane</keyword>
<keyword evidence="1" id="KW-0479">Metal-binding</keyword>
<dbReference type="PANTHER" id="PTHR33248">
    <property type="entry name" value="ZINC ION-BINDING PROTEIN"/>
    <property type="match status" value="1"/>
</dbReference>
<evidence type="ECO:0000256" key="6">
    <source>
        <dbReference type="SAM" id="Phobius"/>
    </source>
</evidence>
<keyword evidence="2 4" id="KW-0863">Zinc-finger</keyword>
<evidence type="ECO:0000256" key="3">
    <source>
        <dbReference type="ARBA" id="ARBA00022833"/>
    </source>
</evidence>
<organism evidence="8 9">
    <name type="scientific">Rubus argutus</name>
    <name type="common">Southern blackberry</name>
    <dbReference type="NCBI Taxonomy" id="59490"/>
    <lineage>
        <taxon>Eukaryota</taxon>
        <taxon>Viridiplantae</taxon>
        <taxon>Streptophyta</taxon>
        <taxon>Embryophyta</taxon>
        <taxon>Tracheophyta</taxon>
        <taxon>Spermatophyta</taxon>
        <taxon>Magnoliopsida</taxon>
        <taxon>eudicotyledons</taxon>
        <taxon>Gunneridae</taxon>
        <taxon>Pentapetalae</taxon>
        <taxon>rosids</taxon>
        <taxon>fabids</taxon>
        <taxon>Rosales</taxon>
        <taxon>Rosaceae</taxon>
        <taxon>Rosoideae</taxon>
        <taxon>Rosoideae incertae sedis</taxon>
        <taxon>Rubus</taxon>
    </lineage>
</organism>
<evidence type="ECO:0000313" key="9">
    <source>
        <dbReference type="Proteomes" id="UP001457282"/>
    </source>
</evidence>
<evidence type="ECO:0000256" key="1">
    <source>
        <dbReference type="ARBA" id="ARBA00022723"/>
    </source>
</evidence>
<accession>A0AAW1VYB7</accession>
<dbReference type="Proteomes" id="UP001457282">
    <property type="component" value="Unassembled WGS sequence"/>
</dbReference>
<feature type="coiled-coil region" evidence="5">
    <location>
        <begin position="98"/>
        <end position="125"/>
    </location>
</feature>
<sequence length="148" mass="17304">MSFHHPHSQYWCYCGKVSTVHCSWTDENAGRRFYGCYKGRGPGHCNFFIWLDPKMCPRSLQIIPGLIRNKNKIERELKLTQEKQRRLWAIVVVSSILLNRANKALKLNQANKKELEVEMKALRATEKKLWAVIILMFSFFVYAIMIAG</sequence>
<dbReference type="AlphaFoldDB" id="A0AAW1VYB7"/>
<evidence type="ECO:0000256" key="2">
    <source>
        <dbReference type="ARBA" id="ARBA00022771"/>
    </source>
</evidence>
<proteinExistence type="predicted"/>
<evidence type="ECO:0000313" key="8">
    <source>
        <dbReference type="EMBL" id="KAK9912072.1"/>
    </source>
</evidence>
<feature type="transmembrane region" description="Helical" evidence="6">
    <location>
        <begin position="129"/>
        <end position="147"/>
    </location>
</feature>
<reference evidence="8 9" key="1">
    <citation type="journal article" date="2023" name="G3 (Bethesda)">
        <title>A chromosome-length genome assembly and annotation of blackberry (Rubus argutus, cv. 'Hillquist').</title>
        <authorList>
            <person name="Bruna T."/>
            <person name="Aryal R."/>
            <person name="Dudchenko O."/>
            <person name="Sargent D.J."/>
            <person name="Mead D."/>
            <person name="Buti M."/>
            <person name="Cavallini A."/>
            <person name="Hytonen T."/>
            <person name="Andres J."/>
            <person name="Pham M."/>
            <person name="Weisz D."/>
            <person name="Mascagni F."/>
            <person name="Usai G."/>
            <person name="Natali L."/>
            <person name="Bassil N."/>
            <person name="Fernandez G.E."/>
            <person name="Lomsadze A."/>
            <person name="Armour M."/>
            <person name="Olukolu B."/>
            <person name="Poorten T."/>
            <person name="Britton C."/>
            <person name="Davik J."/>
            <person name="Ashrafi H."/>
            <person name="Aiden E.L."/>
            <person name="Borodovsky M."/>
            <person name="Worthington M."/>
        </authorList>
    </citation>
    <scope>NUCLEOTIDE SEQUENCE [LARGE SCALE GENOMIC DNA]</scope>
    <source>
        <strain evidence="8">PI 553951</strain>
    </source>
</reference>
<keyword evidence="3" id="KW-0862">Zinc</keyword>
<comment type="caution">
    <text evidence="8">The sequence shown here is derived from an EMBL/GenBank/DDBJ whole genome shotgun (WGS) entry which is preliminary data.</text>
</comment>
<dbReference type="GO" id="GO:0008270">
    <property type="term" value="F:zinc ion binding"/>
    <property type="evidence" value="ECO:0007669"/>
    <property type="project" value="UniProtKB-KW"/>
</dbReference>
<keyword evidence="6" id="KW-0812">Transmembrane</keyword>
<keyword evidence="9" id="KW-1185">Reference proteome</keyword>
<keyword evidence="6" id="KW-1133">Transmembrane helix</keyword>